<comment type="caution">
    <text evidence="2">The sequence shown here is derived from an EMBL/GenBank/DDBJ whole genome shotgun (WGS) entry which is preliminary data.</text>
</comment>
<dbReference type="AlphaFoldDB" id="A0A645ICJ0"/>
<keyword evidence="1" id="KW-1133">Transmembrane helix</keyword>
<name>A0A645ICJ0_9ZZZZ</name>
<feature type="transmembrane region" description="Helical" evidence="1">
    <location>
        <begin position="77"/>
        <end position="94"/>
    </location>
</feature>
<keyword evidence="1" id="KW-0812">Transmembrane</keyword>
<protein>
    <submittedName>
        <fullName evidence="2">Uncharacterized protein</fullName>
    </submittedName>
</protein>
<dbReference type="EMBL" id="VSSQ01111981">
    <property type="protein sequence ID" value="MPN49071.1"/>
    <property type="molecule type" value="Genomic_DNA"/>
</dbReference>
<reference evidence="2" key="1">
    <citation type="submission" date="2019-08" db="EMBL/GenBank/DDBJ databases">
        <authorList>
            <person name="Kucharzyk K."/>
            <person name="Murdoch R.W."/>
            <person name="Higgins S."/>
            <person name="Loffler F."/>
        </authorList>
    </citation>
    <scope>NUCLEOTIDE SEQUENCE</scope>
</reference>
<gene>
    <name evidence="2" type="ORF">SDC9_196684</name>
</gene>
<proteinExistence type="predicted"/>
<accession>A0A645ICJ0</accession>
<evidence type="ECO:0000313" key="2">
    <source>
        <dbReference type="EMBL" id="MPN49071.1"/>
    </source>
</evidence>
<sequence>MPLRTLHKLHERKACHALAAAAFADDADGLALRNVKRYAVDGFNRADVRKKVGMQVNKLRNVFRVPHRGHILFRRNMLTVALFFYAVGNAPVIARNLARFRGGDVVLSAFF</sequence>
<organism evidence="2">
    <name type="scientific">bioreactor metagenome</name>
    <dbReference type="NCBI Taxonomy" id="1076179"/>
    <lineage>
        <taxon>unclassified sequences</taxon>
        <taxon>metagenomes</taxon>
        <taxon>ecological metagenomes</taxon>
    </lineage>
</organism>
<keyword evidence="1" id="KW-0472">Membrane</keyword>
<evidence type="ECO:0000256" key="1">
    <source>
        <dbReference type="SAM" id="Phobius"/>
    </source>
</evidence>